<protein>
    <recommendedName>
        <fullName evidence="3">Major tail protein</fullName>
    </recommendedName>
</protein>
<dbReference type="SUPFAM" id="SSF48726">
    <property type="entry name" value="Immunoglobulin"/>
    <property type="match status" value="1"/>
</dbReference>
<name>A0A2D0YLW1_9CAUD</name>
<dbReference type="Pfam" id="PF18906">
    <property type="entry name" value="Phage_tube_2"/>
    <property type="match status" value="1"/>
</dbReference>
<proteinExistence type="predicted"/>
<reference evidence="1 2" key="1">
    <citation type="journal article" date="2017" name="Sci. Rep.">
        <title>Analysis of the CRISPR-Cas system in bacteriophages active on epidemic strains of Vibrio cholerae in Bangladesh.</title>
        <authorList>
            <person name="Naser I.B."/>
            <person name="Hoque M.M."/>
            <person name="Nahid M.A."/>
            <person name="Tareq T.M."/>
            <person name="Rocky M.K."/>
            <person name="Faruque S.M."/>
        </authorList>
    </citation>
    <scope>NUCLEOTIDE SEQUENCE [LARGE SCALE GENOMIC DNA]</scope>
</reference>
<dbReference type="Gene3D" id="2.60.40.10">
    <property type="entry name" value="Immunoglobulins"/>
    <property type="match status" value="1"/>
</dbReference>
<dbReference type="InterPro" id="IPR013783">
    <property type="entry name" value="Ig-like_fold"/>
</dbReference>
<evidence type="ECO:0008006" key="3">
    <source>
        <dbReference type="Google" id="ProtNLM"/>
    </source>
</evidence>
<accession>A0A2D0YLW1</accession>
<evidence type="ECO:0000313" key="1">
    <source>
        <dbReference type="EMBL" id="ASV43470.1"/>
    </source>
</evidence>
<dbReference type="RefSeq" id="YP_009618497.1">
    <property type="nucleotide sequence ID" value="NC_042074.1"/>
</dbReference>
<dbReference type="OrthoDB" id="2595at10239"/>
<keyword evidence="2" id="KW-1185">Reference proteome</keyword>
<evidence type="ECO:0000313" key="2">
    <source>
        <dbReference type="Proteomes" id="UP000241249"/>
    </source>
</evidence>
<dbReference type="InterPro" id="IPR036179">
    <property type="entry name" value="Ig-like_dom_sf"/>
</dbReference>
<dbReference type="KEGG" id="vg:40095044"/>
<sequence>MSSVQLLRNTRLWVSTAKGSEAITKNNTWEVMIQEDFSFSYNSNTSDITLSEAGPAPTRGSARFNQSMNPADWNFSTYIRPYLDDKGNGDSSDDQVLTPDYALWHALASGSPLNLSTSGGVTSNKTNMLVKFGDNQYHELTKLTLFYLVDKQWYKITDVQIGQAEINFDIEGIALTTWTGQGTRLEPLGSAAPFDHMSPDFTMPDKIFNCAAYIKNKLTILKITDNSDGEEYDIAITGGSLTINNNITYLTPSTLSRVDTPIGSFTGTFDVSGSVEAYLRSASPLEVGTKKYVADLIAKLLPTQGDDCSTRQSIPVKNSFKVALCIGGVYSQASPGFVVVLPTAHLSSPSIETADVLGTTIEFKGQPTELSAGDEVYIGTSPKYTKNEIDALIASGDGENHYLPDPTITTQPTNQTVAPAGTLTLTVLGTNIVRAQWYKDGQPIPGATATTYTKSGVTTAVAGKYKVVVFNSGGESVTSNEVTVTVS</sequence>
<dbReference type="EMBL" id="KY883654">
    <property type="protein sequence ID" value="ASV43470.1"/>
    <property type="molecule type" value="Genomic_DNA"/>
</dbReference>
<dbReference type="GeneID" id="40095044"/>
<dbReference type="Proteomes" id="UP000241249">
    <property type="component" value="Segment"/>
</dbReference>
<organism evidence="1 2">
    <name type="scientific">Vibrio phage JSF10</name>
    <dbReference type="NCBI Taxonomy" id="1983593"/>
    <lineage>
        <taxon>Viruses</taxon>
        <taxon>Duplodnaviria</taxon>
        <taxon>Heunggongvirae</taxon>
        <taxon>Uroviricota</taxon>
        <taxon>Caudoviricetes</taxon>
        <taxon>Demerecviridae</taxon>
        <taxon>Ermolyevavirinae</taxon>
        <taxon>Jesfedecavirus</taxon>
        <taxon>Jesfedecavirus JSF10</taxon>
    </lineage>
</organism>
<dbReference type="InterPro" id="IPR044000">
    <property type="entry name" value="Phage_tube_2"/>
</dbReference>